<name>A0ABT0IXK0_9HYPH</name>
<evidence type="ECO:0000256" key="1">
    <source>
        <dbReference type="SAM" id="MobiDB-lite"/>
    </source>
</evidence>
<gene>
    <name evidence="3" type="ORF">M0654_21840</name>
</gene>
<organism evidence="3 4">
    <name type="scientific">Neorhizobium turbinariae</name>
    <dbReference type="NCBI Taxonomy" id="2937795"/>
    <lineage>
        <taxon>Bacteria</taxon>
        <taxon>Pseudomonadati</taxon>
        <taxon>Pseudomonadota</taxon>
        <taxon>Alphaproteobacteria</taxon>
        <taxon>Hyphomicrobiales</taxon>
        <taxon>Rhizobiaceae</taxon>
        <taxon>Rhizobium/Agrobacterium group</taxon>
        <taxon>Neorhizobium</taxon>
    </lineage>
</organism>
<accession>A0ABT0IXK0</accession>
<sequence>NFPQSRVSSQCKSTPIESDNPGRAVVRYTQTAVNLREGPGTKHAVITVIQKGIAVSVIESHGGWSRVQVNGSTTGWMATSTLAEQ</sequence>
<feature type="compositionally biased region" description="Polar residues" evidence="1">
    <location>
        <begin position="1"/>
        <end position="17"/>
    </location>
</feature>
<feature type="region of interest" description="Disordered" evidence="1">
    <location>
        <begin position="1"/>
        <end position="21"/>
    </location>
</feature>
<keyword evidence="4" id="KW-1185">Reference proteome</keyword>
<evidence type="ECO:0000313" key="4">
    <source>
        <dbReference type="Proteomes" id="UP001202827"/>
    </source>
</evidence>
<dbReference type="Pfam" id="PF08239">
    <property type="entry name" value="SH3_3"/>
    <property type="match status" value="1"/>
</dbReference>
<dbReference type="EMBL" id="JALPRY010000033">
    <property type="protein sequence ID" value="MCK8782614.1"/>
    <property type="molecule type" value="Genomic_DNA"/>
</dbReference>
<reference evidence="3 4" key="1">
    <citation type="submission" date="2022-04" db="EMBL/GenBank/DDBJ databases">
        <title>Rhizobium coralii sp. nov., isolated from coral Turbinaria peltata.</title>
        <authorList>
            <person name="Sun H."/>
        </authorList>
    </citation>
    <scope>NUCLEOTIDE SEQUENCE [LARGE SCALE GENOMIC DNA]</scope>
    <source>
        <strain evidence="3 4">NTR19</strain>
    </source>
</reference>
<feature type="domain" description="SH3b" evidence="2">
    <location>
        <begin position="21"/>
        <end position="85"/>
    </location>
</feature>
<dbReference type="Proteomes" id="UP001202827">
    <property type="component" value="Unassembled WGS sequence"/>
</dbReference>
<dbReference type="RefSeq" id="WP_248684900.1">
    <property type="nucleotide sequence ID" value="NZ_JALPRY010000033.1"/>
</dbReference>
<dbReference type="PROSITE" id="PS51781">
    <property type="entry name" value="SH3B"/>
    <property type="match status" value="1"/>
</dbReference>
<evidence type="ECO:0000313" key="3">
    <source>
        <dbReference type="EMBL" id="MCK8782614.1"/>
    </source>
</evidence>
<protein>
    <submittedName>
        <fullName evidence="3">SH3 domain-containing protein</fullName>
    </submittedName>
</protein>
<proteinExistence type="predicted"/>
<evidence type="ECO:0000259" key="2">
    <source>
        <dbReference type="PROSITE" id="PS51781"/>
    </source>
</evidence>
<dbReference type="SMART" id="SM00287">
    <property type="entry name" value="SH3b"/>
    <property type="match status" value="1"/>
</dbReference>
<comment type="caution">
    <text evidence="3">The sequence shown here is derived from an EMBL/GenBank/DDBJ whole genome shotgun (WGS) entry which is preliminary data.</text>
</comment>
<dbReference type="Gene3D" id="2.30.30.40">
    <property type="entry name" value="SH3 Domains"/>
    <property type="match status" value="1"/>
</dbReference>
<feature type="non-terminal residue" evidence="3">
    <location>
        <position position="1"/>
    </location>
</feature>
<dbReference type="InterPro" id="IPR003646">
    <property type="entry name" value="SH3-like_bac-type"/>
</dbReference>